<name>A0A917GK38_9FLAO</name>
<evidence type="ECO:0000313" key="3">
    <source>
        <dbReference type="EMBL" id="GGG49563.1"/>
    </source>
</evidence>
<dbReference type="EMBL" id="BMFQ01000002">
    <property type="protein sequence ID" value="GGG49563.1"/>
    <property type="molecule type" value="Genomic_DNA"/>
</dbReference>
<feature type="transmembrane region" description="Helical" evidence="1">
    <location>
        <begin position="391"/>
        <end position="412"/>
    </location>
</feature>
<dbReference type="SUPFAM" id="SSF109604">
    <property type="entry name" value="HD-domain/PDEase-like"/>
    <property type="match status" value="1"/>
</dbReference>
<dbReference type="Pfam" id="PF07698">
    <property type="entry name" value="7TM-7TMR_HD"/>
    <property type="match status" value="1"/>
</dbReference>
<feature type="transmembrane region" description="Helical" evidence="1">
    <location>
        <begin position="14"/>
        <end position="32"/>
    </location>
</feature>
<dbReference type="Pfam" id="PF07697">
    <property type="entry name" value="7TMR-HDED"/>
    <property type="match status" value="1"/>
</dbReference>
<dbReference type="AlphaFoldDB" id="A0A917GK38"/>
<dbReference type="Pfam" id="PF01966">
    <property type="entry name" value="HD"/>
    <property type="match status" value="1"/>
</dbReference>
<feature type="domain" description="HD" evidence="2">
    <location>
        <begin position="478"/>
        <end position="620"/>
    </location>
</feature>
<feature type="transmembrane region" description="Helical" evidence="1">
    <location>
        <begin position="324"/>
        <end position="340"/>
    </location>
</feature>
<dbReference type="InterPro" id="IPR006675">
    <property type="entry name" value="HDIG_dom"/>
</dbReference>
<keyword evidence="1" id="KW-0812">Transmembrane</keyword>
<dbReference type="Proteomes" id="UP000625976">
    <property type="component" value="Unassembled WGS sequence"/>
</dbReference>
<accession>A0A917GK38</accession>
<keyword evidence="4" id="KW-1185">Reference proteome</keyword>
<gene>
    <name evidence="3" type="ORF">GCM10010976_21100</name>
</gene>
<evidence type="ECO:0000256" key="1">
    <source>
        <dbReference type="SAM" id="Phobius"/>
    </source>
</evidence>
<sequence length="682" mass="78679">MKDFINFLYRNHSLAYKLILFISTTFLIVYLFPKSGKFKYNFEKGKPWQSENLYAPFDFAIKKTDEEIKVEKKEITDKANLYFILEPNITERVVSNYKSEFKLELPDTLVTSYKNKLYNTGLDLINKLYVNGVLNEDYKFSKDKKAILLEDRTEKQTVRFSDLVKQNDIKNSITNFLVKENLMEFQKPFIALFFDVIEPNLSYDKEFTEKALQNELDKISFTRGSVEKETLIISKGEVVEGDKYQILKSLESEYESQVWTKSNYYWIVFAYTLLVSLALLMLLLFLRKYRNDIFENNTKVTFIFFNVFLMVLITTLVVSYNSQYIYVVPLCILPLVLKAFFDARLGLFTHVITVLLLGSIVPNSYEYMFLQIIAGIVTILTVSELYKRANLFISVGQITLIYIIAYFAFFVIHEGSVETLEWETFGMFVLCGLATLFVQPLIYAYEKIFGLVSDVSLLELSDTNTKLLKELSNKAPGTFHHSLNVANLAEASANEIGANAMLVRVGALYHDIGKMMNPTYFTENQSTGINPHDELSSKESAKIIIDHVINGIEIAKKNNLPDRVIDFIRTHHGTSVVYYFYKKEKDIDDSVDRSLFTYPGPKPFSKETAILMMCDSVEAASKSLKEPTSSKIDAFVENIINKQMVDEQFLNANITFKEIQAIKKVLKHKLANIYHLRIEYPE</sequence>
<feature type="transmembrane region" description="Helical" evidence="1">
    <location>
        <begin position="298"/>
        <end position="318"/>
    </location>
</feature>
<evidence type="ECO:0000313" key="4">
    <source>
        <dbReference type="Proteomes" id="UP000625976"/>
    </source>
</evidence>
<dbReference type="PROSITE" id="PS51831">
    <property type="entry name" value="HD"/>
    <property type="match status" value="1"/>
</dbReference>
<dbReference type="NCBIfam" id="TIGR00277">
    <property type="entry name" value="HDIG"/>
    <property type="match status" value="1"/>
</dbReference>
<reference evidence="3" key="1">
    <citation type="journal article" date="2014" name="Int. J. Syst. Evol. Microbiol.">
        <title>Complete genome sequence of Corynebacterium casei LMG S-19264T (=DSM 44701T), isolated from a smear-ripened cheese.</title>
        <authorList>
            <consortium name="US DOE Joint Genome Institute (JGI-PGF)"/>
            <person name="Walter F."/>
            <person name="Albersmeier A."/>
            <person name="Kalinowski J."/>
            <person name="Ruckert C."/>
        </authorList>
    </citation>
    <scope>NUCLEOTIDE SEQUENCE</scope>
    <source>
        <strain evidence="3">CGMCC 1.12751</strain>
    </source>
</reference>
<keyword evidence="1" id="KW-0472">Membrane</keyword>
<organism evidence="3 4">
    <name type="scientific">Bizionia arctica</name>
    <dbReference type="NCBI Taxonomy" id="1495645"/>
    <lineage>
        <taxon>Bacteria</taxon>
        <taxon>Pseudomonadati</taxon>
        <taxon>Bacteroidota</taxon>
        <taxon>Flavobacteriia</taxon>
        <taxon>Flavobacteriales</taxon>
        <taxon>Flavobacteriaceae</taxon>
        <taxon>Bizionia</taxon>
    </lineage>
</organism>
<dbReference type="PANTHER" id="PTHR36442">
    <property type="entry name" value="CYCLIC-DI-AMP PHOSPHODIESTERASE PGPH"/>
    <property type="match status" value="1"/>
</dbReference>
<dbReference type="InterPro" id="IPR052722">
    <property type="entry name" value="PgpH_phosphodiesterase"/>
</dbReference>
<dbReference type="CDD" id="cd00077">
    <property type="entry name" value="HDc"/>
    <property type="match status" value="1"/>
</dbReference>
<dbReference type="SMART" id="SM00471">
    <property type="entry name" value="HDc"/>
    <property type="match status" value="1"/>
</dbReference>
<dbReference type="InterPro" id="IPR006674">
    <property type="entry name" value="HD_domain"/>
</dbReference>
<evidence type="ECO:0000259" key="2">
    <source>
        <dbReference type="PROSITE" id="PS51831"/>
    </source>
</evidence>
<keyword evidence="1" id="KW-1133">Transmembrane helix</keyword>
<dbReference type="InterPro" id="IPR011624">
    <property type="entry name" value="Metal-dep_PHydrolase_7TM_extra"/>
</dbReference>
<protein>
    <submittedName>
        <fullName evidence="3">HDIG domain-containing protein</fullName>
    </submittedName>
</protein>
<comment type="caution">
    <text evidence="3">The sequence shown here is derived from an EMBL/GenBank/DDBJ whole genome shotgun (WGS) entry which is preliminary data.</text>
</comment>
<dbReference type="PANTHER" id="PTHR36442:SF1">
    <property type="entry name" value="CYCLIC-DI-AMP PHOSPHODIESTERASE PGPH"/>
    <property type="match status" value="1"/>
</dbReference>
<reference evidence="3" key="2">
    <citation type="submission" date="2020-09" db="EMBL/GenBank/DDBJ databases">
        <authorList>
            <person name="Sun Q."/>
            <person name="Zhou Y."/>
        </authorList>
    </citation>
    <scope>NUCLEOTIDE SEQUENCE</scope>
    <source>
        <strain evidence="3">CGMCC 1.12751</strain>
    </source>
</reference>
<proteinExistence type="predicted"/>
<feature type="transmembrane region" description="Helical" evidence="1">
    <location>
        <begin position="424"/>
        <end position="445"/>
    </location>
</feature>
<dbReference type="RefSeq" id="WP_188464547.1">
    <property type="nucleotide sequence ID" value="NZ_BMFQ01000002.1"/>
</dbReference>
<feature type="transmembrane region" description="Helical" evidence="1">
    <location>
        <begin position="264"/>
        <end position="286"/>
    </location>
</feature>
<dbReference type="InterPro" id="IPR011621">
    <property type="entry name" value="Metal-dep_PHydrolase_7TM_intra"/>
</dbReference>
<feature type="transmembrane region" description="Helical" evidence="1">
    <location>
        <begin position="367"/>
        <end position="386"/>
    </location>
</feature>
<dbReference type="Gene3D" id="1.10.3210.10">
    <property type="entry name" value="Hypothetical protein af1432"/>
    <property type="match status" value="1"/>
</dbReference>
<dbReference type="InterPro" id="IPR003607">
    <property type="entry name" value="HD/PDEase_dom"/>
</dbReference>